<dbReference type="SUPFAM" id="SSF53067">
    <property type="entry name" value="Actin-like ATPase domain"/>
    <property type="match status" value="2"/>
</dbReference>
<name>A0A380NLU7_9FIRM</name>
<dbReference type="AlphaFoldDB" id="A0A380NLU7"/>
<keyword evidence="3 6" id="KW-0067">ATP-binding</keyword>
<dbReference type="PRINTS" id="PR01652">
    <property type="entry name" value="SHAPEPROTEIN"/>
</dbReference>
<dbReference type="InterPro" id="IPR056546">
    <property type="entry name" value="MreB_MamK-like"/>
</dbReference>
<dbReference type="GO" id="GO:0008360">
    <property type="term" value="P:regulation of cell shape"/>
    <property type="evidence" value="ECO:0007669"/>
    <property type="project" value="UniProtKB-UniRule"/>
</dbReference>
<dbReference type="PANTHER" id="PTHR42749">
    <property type="entry name" value="CELL SHAPE-DETERMINING PROTEIN MREB"/>
    <property type="match status" value="1"/>
</dbReference>
<organism evidence="8 9">
    <name type="scientific">Veillonella criceti</name>
    <dbReference type="NCBI Taxonomy" id="103891"/>
    <lineage>
        <taxon>Bacteria</taxon>
        <taxon>Bacillati</taxon>
        <taxon>Bacillota</taxon>
        <taxon>Negativicutes</taxon>
        <taxon>Veillonellales</taxon>
        <taxon>Veillonellaceae</taxon>
        <taxon>Veillonella</taxon>
    </lineage>
</organism>
<feature type="region of interest" description="Disordered" evidence="7">
    <location>
        <begin position="20"/>
        <end position="44"/>
    </location>
</feature>
<reference evidence="8 9" key="1">
    <citation type="submission" date="2018-06" db="EMBL/GenBank/DDBJ databases">
        <authorList>
            <consortium name="Pathogen Informatics"/>
            <person name="Doyle S."/>
        </authorList>
    </citation>
    <scope>NUCLEOTIDE SEQUENCE [LARGE SCALE GENOMIC DNA]</scope>
    <source>
        <strain evidence="8 9">NCTC12020</strain>
    </source>
</reference>
<evidence type="ECO:0000256" key="3">
    <source>
        <dbReference type="ARBA" id="ARBA00022840"/>
    </source>
</evidence>
<keyword evidence="9" id="KW-1185">Reference proteome</keyword>
<comment type="subcellular location">
    <subcellularLocation>
        <location evidence="6">Cytoplasm</location>
    </subcellularLocation>
    <text evidence="6">Membrane-associated.</text>
</comment>
<dbReference type="Proteomes" id="UP000255367">
    <property type="component" value="Unassembled WGS sequence"/>
</dbReference>
<feature type="binding site" evidence="6">
    <location>
        <begin position="341"/>
        <end position="344"/>
    </location>
    <ligand>
        <name>ATP</name>
        <dbReference type="ChEBI" id="CHEBI:30616"/>
    </ligand>
</feature>
<dbReference type="Pfam" id="PF06723">
    <property type="entry name" value="MreB_Mbl"/>
    <property type="match status" value="1"/>
</dbReference>
<keyword evidence="4 6" id="KW-0133">Cell shape</keyword>
<dbReference type="NCBIfam" id="NF010539">
    <property type="entry name" value="PRK13927.1"/>
    <property type="match status" value="1"/>
</dbReference>
<keyword evidence="2 6" id="KW-0547">Nucleotide-binding</keyword>
<evidence type="ECO:0000256" key="7">
    <source>
        <dbReference type="SAM" id="MobiDB-lite"/>
    </source>
</evidence>
<dbReference type="OrthoDB" id="9768127at2"/>
<evidence type="ECO:0000256" key="6">
    <source>
        <dbReference type="HAMAP-Rule" id="MF_02207"/>
    </source>
</evidence>
<accession>A0A380NLU7</accession>
<feature type="compositionally biased region" description="Polar residues" evidence="7">
    <location>
        <begin position="30"/>
        <end position="40"/>
    </location>
</feature>
<dbReference type="PANTHER" id="PTHR42749:SF1">
    <property type="entry name" value="CELL SHAPE-DETERMINING PROTEIN MREB"/>
    <property type="match status" value="1"/>
</dbReference>
<dbReference type="CDD" id="cd10225">
    <property type="entry name" value="ASKHA_NBD_MreB-like"/>
    <property type="match status" value="1"/>
</dbReference>
<evidence type="ECO:0000256" key="4">
    <source>
        <dbReference type="ARBA" id="ARBA00022960"/>
    </source>
</evidence>
<keyword evidence="1 6" id="KW-0963">Cytoplasm</keyword>
<sequence>MLTLFGWTSKKKVSRAEVLQKRAERRKKSTQPIATTTPKIQSRKERTTISPFERLALWWAYDIGIDLGTTNVLIYIKGKGVVLDEPAYVAWNINTHEVVAVGEDARIMLGRTPADIEVIRPLQDGVINNYDMTEFMLRYYIKSVLPASSLFKPRIVICVPSGITPVEKRAVIEAVLQTGARKTVLIEEPLAAALGTGLDKATSAGAIVVDVGGGTTDVAVLCTTGVVVSKSLRMGGDKFDEAIIAYIKRRRKLLIGRRTAEEVKIAIGTVDRKAPIEEITVRGRDIVSGLPKAITVTSKEVQKALERPVSIILEGIKDILEKTPPELVAEICDHGIILTGGGALISGFDRLITRAIGVAAYLVDNPRYSVIVGTGRALREMDRFQDSLEELQ</sequence>
<dbReference type="HAMAP" id="MF_02207">
    <property type="entry name" value="MreB"/>
    <property type="match status" value="1"/>
</dbReference>
<dbReference type="Gene3D" id="3.30.420.40">
    <property type="match status" value="3"/>
</dbReference>
<feature type="binding site" evidence="6">
    <location>
        <begin position="261"/>
        <end position="264"/>
    </location>
    <ligand>
        <name>ATP</name>
        <dbReference type="ChEBI" id="CHEBI:30616"/>
    </ligand>
</feature>
<dbReference type="InterPro" id="IPR043129">
    <property type="entry name" value="ATPase_NBD"/>
</dbReference>
<dbReference type="GO" id="GO:0005737">
    <property type="term" value="C:cytoplasm"/>
    <property type="evidence" value="ECO:0007669"/>
    <property type="project" value="UniProtKB-SubCell"/>
</dbReference>
<comment type="caution">
    <text evidence="6">Lacks conserved residue(s) required for the propagation of feature annotation.</text>
</comment>
<evidence type="ECO:0000256" key="1">
    <source>
        <dbReference type="ARBA" id="ARBA00022490"/>
    </source>
</evidence>
<gene>
    <name evidence="8" type="primary">mreB_1</name>
    <name evidence="6" type="synonym">mreB</name>
    <name evidence="8" type="ORF">NCTC12020_00887</name>
</gene>
<dbReference type="EMBL" id="UHIO01000001">
    <property type="protein sequence ID" value="SUP42539.1"/>
    <property type="molecule type" value="Genomic_DNA"/>
</dbReference>
<feature type="binding site" evidence="6">
    <location>
        <begin position="213"/>
        <end position="215"/>
    </location>
    <ligand>
        <name>ATP</name>
        <dbReference type="ChEBI" id="CHEBI:30616"/>
    </ligand>
</feature>
<protein>
    <recommendedName>
        <fullName evidence="6">Cell shape-determining protein MreB</fullName>
    </recommendedName>
</protein>
<evidence type="ECO:0000313" key="9">
    <source>
        <dbReference type="Proteomes" id="UP000255367"/>
    </source>
</evidence>
<comment type="similarity">
    <text evidence="5 6">Belongs to the FtsA/MreB family.</text>
</comment>
<evidence type="ECO:0000313" key="8">
    <source>
        <dbReference type="EMBL" id="SUP42539.1"/>
    </source>
</evidence>
<dbReference type="InterPro" id="IPR004753">
    <property type="entry name" value="MreB"/>
</dbReference>
<evidence type="ECO:0000256" key="5">
    <source>
        <dbReference type="ARBA" id="ARBA00023458"/>
    </source>
</evidence>
<dbReference type="GO" id="GO:0005524">
    <property type="term" value="F:ATP binding"/>
    <property type="evidence" value="ECO:0007669"/>
    <property type="project" value="UniProtKB-KW"/>
</dbReference>
<comment type="function">
    <text evidence="6">Forms membrane-associated dynamic filaments that are essential for cell shape determination. Acts by regulating cell wall synthesis and cell elongation, and thus cell shape. A feedback loop between cell geometry and MreB localization may maintain elongated cell shape by targeting cell wall growth to regions of negative cell wall curvature.</text>
</comment>
<proteinExistence type="inferred from homology"/>
<dbReference type="GO" id="GO:0000902">
    <property type="term" value="P:cell morphogenesis"/>
    <property type="evidence" value="ECO:0007669"/>
    <property type="project" value="InterPro"/>
</dbReference>
<dbReference type="RefSeq" id="WP_115310097.1">
    <property type="nucleotide sequence ID" value="NZ_UHIO01000001.1"/>
</dbReference>
<comment type="subunit">
    <text evidence="6">Forms polymers.</text>
</comment>
<dbReference type="NCBIfam" id="TIGR00904">
    <property type="entry name" value="mreB"/>
    <property type="match status" value="1"/>
</dbReference>
<evidence type="ECO:0000256" key="2">
    <source>
        <dbReference type="ARBA" id="ARBA00022741"/>
    </source>
</evidence>